<protein>
    <recommendedName>
        <fullName evidence="6">von Willebrand factor type A domain protein</fullName>
    </recommendedName>
</protein>
<dbReference type="EMBL" id="CYSC01000003">
    <property type="protein sequence ID" value="CUH70402.1"/>
    <property type="molecule type" value="Genomic_DNA"/>
</dbReference>
<evidence type="ECO:0000256" key="1">
    <source>
        <dbReference type="SAM" id="SignalP"/>
    </source>
</evidence>
<reference evidence="2 4" key="2">
    <citation type="submission" date="2015-09" db="EMBL/GenBank/DDBJ databases">
        <authorList>
            <person name="Rodrigo-Torres L."/>
            <person name="Arahal D.R."/>
        </authorList>
    </citation>
    <scope>NUCLEOTIDE SEQUENCE [LARGE SCALE GENOMIC DNA]</scope>
    <source>
        <strain evidence="2 4">CECT 5118</strain>
    </source>
</reference>
<evidence type="ECO:0000313" key="3">
    <source>
        <dbReference type="EMBL" id="CUH70402.1"/>
    </source>
</evidence>
<dbReference type="Pfam" id="PF06707">
    <property type="entry name" value="DUF1194"/>
    <property type="match status" value="1"/>
</dbReference>
<sequence length="229" mass="25100">MGRLLTVIMMLTAAPVAALDCRLALVLAIDVSSSVDPREDTLQRQGLAAALLAPEVQQAFFVAPQPVALSAFEWSGRTNQKILLDWTLIDSPSKLLGAAESIAYSQRSTDEFPTALGHAVGYGWKMLDRGPRCLFSTIDVAGDGENNEGFGPQHAYRAYGFNDIVVNGLAILSKRDHEDDKVVAHYQSDVLRGPGAFLEIAEGFEDYESAMRRKLERELRPLMMGEVTE</sequence>
<dbReference type="SUPFAM" id="SSF53300">
    <property type="entry name" value="vWA-like"/>
    <property type="match status" value="1"/>
</dbReference>
<dbReference type="InterPro" id="IPR036465">
    <property type="entry name" value="vWFA_dom_sf"/>
</dbReference>
<keyword evidence="1" id="KW-0732">Signal</keyword>
<evidence type="ECO:0000313" key="5">
    <source>
        <dbReference type="Proteomes" id="UP000051887"/>
    </source>
</evidence>
<reference evidence="3 5" key="1">
    <citation type="submission" date="2015-09" db="EMBL/GenBank/DDBJ databases">
        <authorList>
            <consortium name="Swine Surveillance"/>
        </authorList>
    </citation>
    <scope>NUCLEOTIDE SEQUENCE [LARGE SCALE GENOMIC DNA]</scope>
    <source>
        <strain evidence="3 5">5120</strain>
    </source>
</reference>
<keyword evidence="4" id="KW-1185">Reference proteome</keyword>
<dbReference type="Proteomes" id="UP000051887">
    <property type="component" value="Unassembled WGS sequence"/>
</dbReference>
<dbReference type="RefSeq" id="WP_058241750.1">
    <property type="nucleotide sequence ID" value="NZ_CYSB01000004.1"/>
</dbReference>
<feature type="chain" id="PRO_5009792606" description="von Willebrand factor type A domain protein" evidence="1">
    <location>
        <begin position="19"/>
        <end position="229"/>
    </location>
</feature>
<dbReference type="EMBL" id="CYSB01000004">
    <property type="protein sequence ID" value="CUH62714.1"/>
    <property type="molecule type" value="Genomic_DNA"/>
</dbReference>
<evidence type="ECO:0008006" key="6">
    <source>
        <dbReference type="Google" id="ProtNLM"/>
    </source>
</evidence>
<evidence type="ECO:0000313" key="4">
    <source>
        <dbReference type="Proteomes" id="UP000051086"/>
    </source>
</evidence>
<dbReference type="AlphaFoldDB" id="A0A0P1G5U0"/>
<organism evidence="3 5">
    <name type="scientific">Thalassovita autumnalis</name>
    <dbReference type="NCBI Taxonomy" id="2072972"/>
    <lineage>
        <taxon>Bacteria</taxon>
        <taxon>Pseudomonadati</taxon>
        <taxon>Pseudomonadota</taxon>
        <taxon>Alphaproteobacteria</taxon>
        <taxon>Rhodobacterales</taxon>
        <taxon>Roseobacteraceae</taxon>
        <taxon>Thalassovita</taxon>
    </lineage>
</organism>
<dbReference type="InterPro" id="IPR010607">
    <property type="entry name" value="DUF1194"/>
</dbReference>
<accession>A0A0P1G5U0</accession>
<name>A0A0P1G5U0_9RHOB</name>
<evidence type="ECO:0000313" key="2">
    <source>
        <dbReference type="EMBL" id="CUH62714.1"/>
    </source>
</evidence>
<dbReference type="Proteomes" id="UP000051086">
    <property type="component" value="Unassembled WGS sequence"/>
</dbReference>
<proteinExistence type="predicted"/>
<gene>
    <name evidence="2" type="ORF">TL5118_00146</name>
    <name evidence="3" type="ORF">TL5120_00178</name>
</gene>
<feature type="signal peptide" evidence="1">
    <location>
        <begin position="1"/>
        <end position="18"/>
    </location>
</feature>